<sequence>MSLTTHQLEVGYQRTRLIGPVDLAVQPGEFVCLIGANGSGKSTLIRTLAGMQVSVSGSVNLGDVAISQLSSQERAKRLAVVLTERVTPPLLRGEELVSFGRYPYIGWSGKLGEADHQIIADAMDKADASYLAQRLVSELSDGERQKLMIARALAQQPDVLILDEATAFLDLPRRIEIIQLLQDLAHQHQLAVLLSTHDLDLALRYADTFWLIDGQRQLHIGGPEDLAMSGTLSLTFESDGLQFDLENAELRVGSEGHFPVKLTGSGIHFVWAKKALLRAGCRLSDSAQVRIHSDAGQYQLSIADAQHQAFDSMAQMVKVIKRLQTEPLATQETPA</sequence>
<reference evidence="4 5" key="1">
    <citation type="journal article" date="2012" name="J. Bacteriol.">
        <title>Complete genome sequences of Methylophaga sp. strain JAM1 and Methylophaga sp. strain JAM7.</title>
        <authorList>
            <person name="Villeneuve C."/>
            <person name="Martineau C."/>
            <person name="Mauffrey F."/>
            <person name="Villemur R."/>
        </authorList>
    </citation>
    <scope>NUCLEOTIDE SEQUENCE [LARGE SCALE GENOMIC DNA]</scope>
    <source>
        <strain evidence="4 5">JAM7</strain>
    </source>
</reference>
<dbReference type="OrthoDB" id="6461291at2"/>
<dbReference type="AlphaFoldDB" id="I1YJE4"/>
<dbReference type="RefSeq" id="WP_014704457.1">
    <property type="nucleotide sequence ID" value="NC_017856.1"/>
</dbReference>
<dbReference type="PATRIC" id="fig|754477.3.peg.1867"/>
<organism evidence="4 5">
    <name type="scientific">Methylophaga frappieri (strain ATCC BAA-2434 / DSM 25690 / JAM7)</name>
    <dbReference type="NCBI Taxonomy" id="754477"/>
    <lineage>
        <taxon>Bacteria</taxon>
        <taxon>Pseudomonadati</taxon>
        <taxon>Pseudomonadota</taxon>
        <taxon>Gammaproteobacteria</taxon>
        <taxon>Thiotrichales</taxon>
        <taxon>Piscirickettsiaceae</taxon>
        <taxon>Methylophaga</taxon>
    </lineage>
</organism>
<dbReference type="InterPro" id="IPR027417">
    <property type="entry name" value="P-loop_NTPase"/>
</dbReference>
<dbReference type="eggNOG" id="COG1120">
    <property type="taxonomic scope" value="Bacteria"/>
</dbReference>
<dbReference type="HOGENOM" id="CLU_000604_1_11_6"/>
<dbReference type="PROSITE" id="PS50893">
    <property type="entry name" value="ABC_TRANSPORTER_2"/>
    <property type="match status" value="1"/>
</dbReference>
<dbReference type="SUPFAM" id="SSF52540">
    <property type="entry name" value="P-loop containing nucleoside triphosphate hydrolases"/>
    <property type="match status" value="1"/>
</dbReference>
<evidence type="ECO:0000256" key="1">
    <source>
        <dbReference type="ARBA" id="ARBA00022741"/>
    </source>
</evidence>
<evidence type="ECO:0000256" key="2">
    <source>
        <dbReference type="ARBA" id="ARBA00022840"/>
    </source>
</evidence>
<dbReference type="Gene3D" id="3.40.50.300">
    <property type="entry name" value="P-loop containing nucleotide triphosphate hydrolases"/>
    <property type="match status" value="1"/>
</dbReference>
<dbReference type="PANTHER" id="PTHR42794:SF2">
    <property type="entry name" value="ABC TRANSPORTER ATP-BINDING PROTEIN"/>
    <property type="match status" value="1"/>
</dbReference>
<accession>I1YJE4</accession>
<dbReference type="InterPro" id="IPR003593">
    <property type="entry name" value="AAA+_ATPase"/>
</dbReference>
<dbReference type="SMART" id="SM00382">
    <property type="entry name" value="AAA"/>
    <property type="match status" value="1"/>
</dbReference>
<dbReference type="Pfam" id="PF00005">
    <property type="entry name" value="ABC_tran"/>
    <property type="match status" value="1"/>
</dbReference>
<proteinExistence type="predicted"/>
<dbReference type="PANTHER" id="PTHR42794">
    <property type="entry name" value="HEMIN IMPORT ATP-BINDING PROTEIN HMUV"/>
    <property type="match status" value="1"/>
</dbReference>
<evidence type="ECO:0000313" key="5">
    <source>
        <dbReference type="Proteomes" id="UP000009145"/>
    </source>
</evidence>
<name>I1YJE4_METFJ</name>
<dbReference type="GO" id="GO:0016887">
    <property type="term" value="F:ATP hydrolysis activity"/>
    <property type="evidence" value="ECO:0007669"/>
    <property type="project" value="InterPro"/>
</dbReference>
<feature type="domain" description="ABC transporter" evidence="3">
    <location>
        <begin position="3"/>
        <end position="239"/>
    </location>
</feature>
<keyword evidence="5" id="KW-1185">Reference proteome</keyword>
<gene>
    <name evidence="4" type="ordered locus">Q7C_1896</name>
</gene>
<dbReference type="GO" id="GO:0005524">
    <property type="term" value="F:ATP binding"/>
    <property type="evidence" value="ECO:0007669"/>
    <property type="project" value="UniProtKB-KW"/>
</dbReference>
<keyword evidence="1" id="KW-0547">Nucleotide-binding</keyword>
<dbReference type="Proteomes" id="UP000009145">
    <property type="component" value="Chromosome"/>
</dbReference>
<dbReference type="KEGG" id="mec:Q7C_1896"/>
<evidence type="ECO:0000259" key="3">
    <source>
        <dbReference type="PROSITE" id="PS50893"/>
    </source>
</evidence>
<keyword evidence="2" id="KW-0067">ATP-binding</keyword>
<protein>
    <submittedName>
        <fullName evidence="4">ABC transporter-like protein</fullName>
    </submittedName>
</protein>
<dbReference type="CDD" id="cd03214">
    <property type="entry name" value="ABC_Iron-Siderophores_B12_Hemin"/>
    <property type="match status" value="1"/>
</dbReference>
<dbReference type="InterPro" id="IPR003439">
    <property type="entry name" value="ABC_transporter-like_ATP-bd"/>
</dbReference>
<dbReference type="STRING" id="754477.Q7C_1896"/>
<evidence type="ECO:0000313" key="4">
    <source>
        <dbReference type="EMBL" id="AFJ03037.1"/>
    </source>
</evidence>
<dbReference type="EMBL" id="CP003380">
    <property type="protein sequence ID" value="AFJ03037.1"/>
    <property type="molecule type" value="Genomic_DNA"/>
</dbReference>